<dbReference type="InterPro" id="IPR041076">
    <property type="entry name" value="DUF5614"/>
</dbReference>
<proteinExistence type="inferred from homology"/>
<dbReference type="PANTHER" id="PTHR13379:SF0">
    <property type="entry name" value="UPF0415 PROTEIN C7ORF25"/>
    <property type="match status" value="1"/>
</dbReference>
<keyword evidence="5" id="KW-1185">Reference proteome</keyword>
<feature type="domain" description="DUF5614" evidence="3">
    <location>
        <begin position="28"/>
        <end position="206"/>
    </location>
</feature>
<evidence type="ECO:0000259" key="2">
    <source>
        <dbReference type="Pfam" id="PF07000"/>
    </source>
</evidence>
<feature type="domain" description="DUF1308" evidence="2">
    <location>
        <begin position="229"/>
        <end position="373"/>
    </location>
</feature>
<evidence type="ECO:0000313" key="4">
    <source>
        <dbReference type="EMBL" id="OXU26292.1"/>
    </source>
</evidence>
<evidence type="ECO:0000313" key="5">
    <source>
        <dbReference type="Proteomes" id="UP000215335"/>
    </source>
</evidence>
<dbReference type="InterPro" id="IPR010733">
    <property type="entry name" value="DUF1308"/>
</dbReference>
<dbReference type="EMBL" id="NNAY01000829">
    <property type="protein sequence ID" value="OXU26292.1"/>
    <property type="molecule type" value="Genomic_DNA"/>
</dbReference>
<dbReference type="PANTHER" id="PTHR13379">
    <property type="entry name" value="UNCHARACTERIZED DUF1308"/>
    <property type="match status" value="1"/>
</dbReference>
<accession>A0A232F6S8</accession>
<dbReference type="Pfam" id="PF07000">
    <property type="entry name" value="DUF1308"/>
    <property type="match status" value="1"/>
</dbReference>
<gene>
    <name evidence="4" type="ORF">TSAR_014002</name>
</gene>
<sequence length="426" mass="47559">METQEELLQCFDEKIQWGWHMVEQLKFVEKVEGVDKLIRKIQQEVRATGDVKKEHLQSTNLIHLNAIVERLLAANEPVNVLKPFKYQNSRLEVDIVCNGGSSWVKVIARNAKALTLISRGNAEYGQKSVFDQADSYLKCAKNHPHMYKPPDIVFHFACGIEKPLAQKLENSLGIIIEGERIDAEDDDIAHDELLYSESETESDESTTSSNVCDLLELNTNIDSTDIKILNLDVSTLLAYVTNMTNGHANFAYIEPLLTTQAEWERCRPLKPVLDDLFHNKELVVCQTAYDNFTNIVNLIGGPNEKKRAADLMSRVKIVDDIPKGRIMELGLGGKIKVRSRLVFASGENLKSITVSANEGFVRAARMQPNEASALLLVTQRLVALGAVEQSFDVGLVDLEGPVAVEQSFLEEAESHVAEGPVVPEHR</sequence>
<dbReference type="Pfam" id="PF18474">
    <property type="entry name" value="DUF5614"/>
    <property type="match status" value="1"/>
</dbReference>
<dbReference type="OrthoDB" id="441890at2759"/>
<dbReference type="AlphaFoldDB" id="A0A232F6S8"/>
<evidence type="ECO:0000259" key="3">
    <source>
        <dbReference type="Pfam" id="PF18474"/>
    </source>
</evidence>
<reference evidence="4 5" key="1">
    <citation type="journal article" date="2017" name="Curr. Biol.">
        <title>The Evolution of Venom by Co-option of Single-Copy Genes.</title>
        <authorList>
            <person name="Martinson E.O."/>
            <person name="Mrinalini"/>
            <person name="Kelkar Y.D."/>
            <person name="Chang C.H."/>
            <person name="Werren J.H."/>
        </authorList>
    </citation>
    <scope>NUCLEOTIDE SEQUENCE [LARGE SCALE GENOMIC DNA]</scope>
    <source>
        <strain evidence="4 5">Alberta</strain>
        <tissue evidence="4">Whole body</tissue>
    </source>
</reference>
<evidence type="ECO:0008006" key="6">
    <source>
        <dbReference type="Google" id="ProtNLM"/>
    </source>
</evidence>
<comment type="caution">
    <text evidence="4">The sequence shown here is derived from an EMBL/GenBank/DDBJ whole genome shotgun (WGS) entry which is preliminary data.</text>
</comment>
<dbReference type="Proteomes" id="UP000215335">
    <property type="component" value="Unassembled WGS sequence"/>
</dbReference>
<dbReference type="STRING" id="543379.A0A232F6S8"/>
<organism evidence="4 5">
    <name type="scientific">Trichomalopsis sarcophagae</name>
    <dbReference type="NCBI Taxonomy" id="543379"/>
    <lineage>
        <taxon>Eukaryota</taxon>
        <taxon>Metazoa</taxon>
        <taxon>Ecdysozoa</taxon>
        <taxon>Arthropoda</taxon>
        <taxon>Hexapoda</taxon>
        <taxon>Insecta</taxon>
        <taxon>Pterygota</taxon>
        <taxon>Neoptera</taxon>
        <taxon>Endopterygota</taxon>
        <taxon>Hymenoptera</taxon>
        <taxon>Apocrita</taxon>
        <taxon>Proctotrupomorpha</taxon>
        <taxon>Chalcidoidea</taxon>
        <taxon>Pteromalidae</taxon>
        <taxon>Pteromalinae</taxon>
        <taxon>Trichomalopsis</taxon>
    </lineage>
</organism>
<evidence type="ECO:0000256" key="1">
    <source>
        <dbReference type="ARBA" id="ARBA00006588"/>
    </source>
</evidence>
<comment type="similarity">
    <text evidence="1">Belongs to the UPF0415 family.</text>
</comment>
<protein>
    <recommendedName>
        <fullName evidence="6">DUF1308 domain-containing protein</fullName>
    </recommendedName>
</protein>
<name>A0A232F6S8_9HYME</name>